<evidence type="ECO:0000256" key="2">
    <source>
        <dbReference type="SAM" id="Phobius"/>
    </source>
</evidence>
<accession>A0ABU7FVG7</accession>
<evidence type="ECO:0000256" key="1">
    <source>
        <dbReference type="SAM" id="MobiDB-lite"/>
    </source>
</evidence>
<keyword evidence="2" id="KW-0472">Membrane</keyword>
<dbReference type="EMBL" id="JAYWVC010000316">
    <property type="protein sequence ID" value="MED7828111.1"/>
    <property type="molecule type" value="Genomic_DNA"/>
</dbReference>
<feature type="transmembrane region" description="Helical" evidence="2">
    <location>
        <begin position="12"/>
        <end position="37"/>
    </location>
</feature>
<keyword evidence="2" id="KW-0812">Transmembrane</keyword>
<dbReference type="RefSeq" id="WP_329512469.1">
    <property type="nucleotide sequence ID" value="NZ_BAAAYZ010000059.1"/>
</dbReference>
<protein>
    <submittedName>
        <fullName evidence="3">Mercury transporter</fullName>
    </submittedName>
</protein>
<gene>
    <name evidence="3" type="ORF">VXC91_41085</name>
</gene>
<reference evidence="3" key="1">
    <citation type="submission" date="2024-01" db="EMBL/GenBank/DDBJ databases">
        <title>First draft genome sequence data of TA4-1, the type strain of Gram-positive actinobacterium Streptomyces chiangmaiensis.</title>
        <authorList>
            <person name="Yasawong M."/>
            <person name="Nantapong N."/>
        </authorList>
    </citation>
    <scope>NUCLEOTIDE SEQUENCE</scope>
    <source>
        <strain evidence="3">TA4-1</strain>
    </source>
</reference>
<sequence length="103" mass="10620">MSRSRERSGFGGAVAVVGAALVVVVCCAGPLLVAGGVLGAVGGVLSNPWLVAVGAVVLLAGTAYALRWRVRRRRGAGSEDCCPSVSDRHPHDRDDDNPGRDVR</sequence>
<dbReference type="Proteomes" id="UP001333996">
    <property type="component" value="Unassembled WGS sequence"/>
</dbReference>
<name>A0ABU7FVG7_9ACTN</name>
<keyword evidence="2" id="KW-1133">Transmembrane helix</keyword>
<evidence type="ECO:0000313" key="4">
    <source>
        <dbReference type="Proteomes" id="UP001333996"/>
    </source>
</evidence>
<feature type="compositionally biased region" description="Basic and acidic residues" evidence="1">
    <location>
        <begin position="86"/>
        <end position="103"/>
    </location>
</feature>
<feature type="transmembrane region" description="Helical" evidence="2">
    <location>
        <begin position="49"/>
        <end position="66"/>
    </location>
</feature>
<comment type="caution">
    <text evidence="3">The sequence shown here is derived from an EMBL/GenBank/DDBJ whole genome shotgun (WGS) entry which is preliminary data.</text>
</comment>
<proteinExistence type="predicted"/>
<organism evidence="3 4">
    <name type="scientific">Streptomyces chiangmaiensis</name>
    <dbReference type="NCBI Taxonomy" id="766497"/>
    <lineage>
        <taxon>Bacteria</taxon>
        <taxon>Bacillati</taxon>
        <taxon>Actinomycetota</taxon>
        <taxon>Actinomycetes</taxon>
        <taxon>Kitasatosporales</taxon>
        <taxon>Streptomycetaceae</taxon>
        <taxon>Streptomyces</taxon>
    </lineage>
</organism>
<feature type="region of interest" description="Disordered" evidence="1">
    <location>
        <begin position="73"/>
        <end position="103"/>
    </location>
</feature>
<keyword evidence="4" id="KW-1185">Reference proteome</keyword>
<evidence type="ECO:0000313" key="3">
    <source>
        <dbReference type="EMBL" id="MED7828111.1"/>
    </source>
</evidence>